<organism evidence="1 2">
    <name type="scientific">Pseudocohnilembus persalinus</name>
    <name type="common">Ciliate</name>
    <dbReference type="NCBI Taxonomy" id="266149"/>
    <lineage>
        <taxon>Eukaryota</taxon>
        <taxon>Sar</taxon>
        <taxon>Alveolata</taxon>
        <taxon>Ciliophora</taxon>
        <taxon>Intramacronucleata</taxon>
        <taxon>Oligohymenophorea</taxon>
        <taxon>Scuticociliatia</taxon>
        <taxon>Philasterida</taxon>
        <taxon>Pseudocohnilembidae</taxon>
        <taxon>Pseudocohnilembus</taxon>
    </lineage>
</organism>
<comment type="caution">
    <text evidence="1">The sequence shown here is derived from an EMBL/GenBank/DDBJ whole genome shotgun (WGS) entry which is preliminary data.</text>
</comment>
<evidence type="ECO:0000313" key="2">
    <source>
        <dbReference type="Proteomes" id="UP000054937"/>
    </source>
</evidence>
<protein>
    <submittedName>
        <fullName evidence="1">Uncharacterized protein</fullName>
    </submittedName>
</protein>
<gene>
    <name evidence="1" type="ORF">PPERSA_05305</name>
</gene>
<keyword evidence="2" id="KW-1185">Reference proteome</keyword>
<dbReference type="EMBL" id="LDAU01000042">
    <property type="protein sequence ID" value="KRX09913.1"/>
    <property type="molecule type" value="Genomic_DNA"/>
</dbReference>
<dbReference type="AlphaFoldDB" id="A0A0V0R614"/>
<dbReference type="Proteomes" id="UP000054937">
    <property type="component" value="Unassembled WGS sequence"/>
</dbReference>
<reference evidence="1 2" key="1">
    <citation type="journal article" date="2015" name="Sci. Rep.">
        <title>Genome of the facultative scuticociliatosis pathogen Pseudocohnilembus persalinus provides insight into its virulence through horizontal gene transfer.</title>
        <authorList>
            <person name="Xiong J."/>
            <person name="Wang G."/>
            <person name="Cheng J."/>
            <person name="Tian M."/>
            <person name="Pan X."/>
            <person name="Warren A."/>
            <person name="Jiang C."/>
            <person name="Yuan D."/>
            <person name="Miao W."/>
        </authorList>
    </citation>
    <scope>NUCLEOTIDE SEQUENCE [LARGE SCALE GENOMIC DNA]</scope>
    <source>
        <strain evidence="1">36N120E</strain>
    </source>
</reference>
<dbReference type="InParanoid" id="A0A0V0R614"/>
<accession>A0A0V0R614</accession>
<proteinExistence type="predicted"/>
<evidence type="ECO:0000313" key="1">
    <source>
        <dbReference type="EMBL" id="KRX09913.1"/>
    </source>
</evidence>
<name>A0A0V0R614_PSEPJ</name>
<sequence>MNPAYQSHILEYFPKLTNLDDLQIDQNVHQCLDFSNRITSRFLVLFLYYVDQDFQQVDAAINKLNMHIELNQVSNKFSQNNQNIPPFRILEVVNQKQIIKLQNLLESSYTIRNQKSASSIAFSVFLYRIIDEMMSGYAQKYAHIEGELENRKQFNEIYQKLFQSLMLNYSSKYNKNLQTFLNNLIQQNPNYDKNLLKNDPQYLMNCLVLEFYHLAPNQSHFNDLHIPDHENPLLIQKPLYYNTYQEKCPNHLNFLDKDNNFTENRSFQTSQANYEQERFQFENSKKINNQVFIEHKKNVQPSQTFQKIPLNNKPYQNDENNRNYQFLENRPKFQPNKNIAIQTQNLEQSSNFQQSNSDLEVSGVSVFQNTECTPINKNKQMKKRKFQ</sequence>